<feature type="repeat" description="WD" evidence="3">
    <location>
        <begin position="691"/>
        <end position="724"/>
    </location>
</feature>
<feature type="repeat" description="WD" evidence="3">
    <location>
        <begin position="737"/>
        <end position="772"/>
    </location>
</feature>
<feature type="repeat" description="WD" evidence="3">
    <location>
        <begin position="956"/>
        <end position="989"/>
    </location>
</feature>
<proteinExistence type="predicted"/>
<evidence type="ECO:0000313" key="6">
    <source>
        <dbReference type="EMBL" id="AQZ62092.1"/>
    </source>
</evidence>
<feature type="repeat" description="WD" evidence="3">
    <location>
        <begin position="872"/>
        <end position="905"/>
    </location>
</feature>
<dbReference type="STRING" id="1909395.BKM31_11965"/>
<dbReference type="Pfam" id="PF20703">
    <property type="entry name" value="nSTAND1"/>
    <property type="match status" value="1"/>
</dbReference>
<dbReference type="SUPFAM" id="SSF52540">
    <property type="entry name" value="P-loop containing nucleoside triphosphate hydrolases"/>
    <property type="match status" value="1"/>
</dbReference>
<dbReference type="SMART" id="SM00320">
    <property type="entry name" value="WD40"/>
    <property type="match status" value="14"/>
</dbReference>
<feature type="repeat" description="WD" evidence="3">
    <location>
        <begin position="1186"/>
        <end position="1218"/>
    </location>
</feature>
<dbReference type="PRINTS" id="PR00320">
    <property type="entry name" value="GPROTEINBRPT"/>
</dbReference>
<dbReference type="PROSITE" id="PS50082">
    <property type="entry name" value="WD_REPEATS_2"/>
    <property type="match status" value="14"/>
</dbReference>
<evidence type="ECO:0000259" key="5">
    <source>
        <dbReference type="Pfam" id="PF20703"/>
    </source>
</evidence>
<organism evidence="6 7">
    <name type="scientific">[Actinomadura] parvosata subsp. kistnae</name>
    <dbReference type="NCBI Taxonomy" id="1909395"/>
    <lineage>
        <taxon>Bacteria</taxon>
        <taxon>Bacillati</taxon>
        <taxon>Actinomycetota</taxon>
        <taxon>Actinomycetes</taxon>
        <taxon>Streptosporangiales</taxon>
        <taxon>Streptosporangiaceae</taxon>
        <taxon>Nonomuraea</taxon>
    </lineage>
</organism>
<feature type="repeat" description="WD" evidence="3">
    <location>
        <begin position="1140"/>
        <end position="1181"/>
    </location>
</feature>
<feature type="compositionally biased region" description="Basic residues" evidence="4">
    <location>
        <begin position="492"/>
        <end position="501"/>
    </location>
</feature>
<dbReference type="InterPro" id="IPR015943">
    <property type="entry name" value="WD40/YVTN_repeat-like_dom_sf"/>
</dbReference>
<gene>
    <name evidence="6" type="ORF">BKM31_11965</name>
</gene>
<feature type="repeat" description="WD" evidence="3">
    <location>
        <begin position="918"/>
        <end position="951"/>
    </location>
</feature>
<feature type="domain" description="Novel STAND NTPase 1" evidence="5">
    <location>
        <begin position="41"/>
        <end position="469"/>
    </location>
</feature>
<feature type="compositionally biased region" description="Basic and acidic residues" evidence="4">
    <location>
        <begin position="502"/>
        <end position="511"/>
    </location>
</feature>
<dbReference type="InterPro" id="IPR050349">
    <property type="entry name" value="WD_LIS1/nudF_dynein_reg"/>
</dbReference>
<dbReference type="CDD" id="cd00200">
    <property type="entry name" value="WD40"/>
    <property type="match status" value="2"/>
</dbReference>
<sequence length="1302" mass="139298">MEVSGHGRAFLTSGGSQTVIIHNGPWQRARVTTDEVTDDCPYPGLAAFGAHQARWFFGRDEVIADLLTRLDHRLTAGGPQLVVAPSGAGKSSLLHAGLLPRLAEGALPGSRTWPVLVLTPTADPFAALAAQLRPGDDQAQVAAELAASPPRAAALLRHLLNPGPDPASATGRRVVVVVDQFEELFTLCPDRRRREAFIETLTHLAAPERPGAAPVALVVAGLRADFYPACAAHPALRAALQDRHLLLGAMTARQVEEAITYPARAAGLEIEPGLVELLLRDLGVGHDPASVPDQDLDTALWTDPDERGGYEPGRLPLLAHALRATWVQRQGSAMTVQGYRDAGTIHRALARTADRVHDALPPAARQAARPLFLRLVKIGDGTQDTRRRLSRTELIEAAADPEAAAVALDAFTADRLLTQDDGTVLITHEALLRGWPRLRGWIGDDRAGRLLHQDLEETAAAWVRSGHDAALLYRGSRLDAARAWAETDPRRSRTGTGHRSHDRTGTGHRSLDGNGTGHRSHDQAVPGRSRDELSPAAQAFLDAAVRLRRRTQRRRTAVTAALAALALLASTTAVFASVQRREALHQRDTAVYQRLLSEADRTADTDTVLSAQLTLLARRERPADQPKDETDTRLLNTQHVPLPIVLTGHQAEVNAVAFSPDGRTLATSSDGTIRLWNMETPGHITLRGRPLPSHAGVNAKVAFSPDGRTLAATGADGTIRLWDVTDPDRPAPRGAPLTGHKGYVFALAFSPDGRTLASGAADGTVRLWSVETPGPRGKPLTAHHGQVIAVAFSPDGRTLASGGGDTLIRLWDVRDPAHPSPRGRPLTEHSDTVTALAFSPDGETLASSGMDASVRLWNVRDPRHPAPRGYPLDGHTGSVLAVAFSPDGRTLASAGADHSIRVWDVIDPGVPRLRGRPLTGHADAVWGLAFSPDGRTLASAANDHSVRLWQLPPGRLAGHTGEVWTVAFAPDGRTLASGGKDRTVRLWDVTDPDRPAPRGRPLTGHADAVTWLAFSPDGRTLASAGEDREIRLWNVTNPDHPALRGKPLTGHTSYLMAVAFSPDGRTLASAAEDGTVRLWNVADPDHPSPRGRPLTGHGGGVYTLAFTRDGTTLATAGQDRKVRLWDVRDPARPALLGRPLAGHGTDVLAVAFSPDGATLASAGRDRTVRLWNVRDPRHATPYPLPPPAHTAAVASVTFSPDGRRLATAGADHTIRLWDATHPASAHPTGLPLTTPGTVIGRTLFSPDGRRLASATSNGDVLLWDLRPEQSAHRICTLTGTFFTHQTWQRDVGKDVAYAPPCA</sequence>
<evidence type="ECO:0000256" key="3">
    <source>
        <dbReference type="PROSITE-ProRule" id="PRU00221"/>
    </source>
</evidence>
<keyword evidence="2" id="KW-0677">Repeat</keyword>
<feature type="repeat" description="WD" evidence="3">
    <location>
        <begin position="1094"/>
        <end position="1128"/>
    </location>
</feature>
<feature type="repeat" description="WD" evidence="3">
    <location>
        <begin position="1048"/>
        <end position="1081"/>
    </location>
</feature>
<dbReference type="InterPro" id="IPR020472">
    <property type="entry name" value="WD40_PAC1"/>
</dbReference>
<keyword evidence="7" id="KW-1185">Reference proteome</keyword>
<evidence type="ECO:0000256" key="4">
    <source>
        <dbReference type="SAM" id="MobiDB-lite"/>
    </source>
</evidence>
<dbReference type="PROSITE" id="PS00678">
    <property type="entry name" value="WD_REPEATS_1"/>
    <property type="match status" value="11"/>
</dbReference>
<dbReference type="Pfam" id="PF00400">
    <property type="entry name" value="WD40"/>
    <property type="match status" value="14"/>
</dbReference>
<dbReference type="InterPro" id="IPR027417">
    <property type="entry name" value="P-loop_NTPase"/>
</dbReference>
<dbReference type="InterPro" id="IPR011047">
    <property type="entry name" value="Quinoprotein_ADH-like_sf"/>
</dbReference>
<evidence type="ECO:0000313" key="7">
    <source>
        <dbReference type="Proteomes" id="UP000190797"/>
    </source>
</evidence>
<accession>A0A1U9ZVY2</accession>
<dbReference type="Proteomes" id="UP000190797">
    <property type="component" value="Chromosome"/>
</dbReference>
<feature type="repeat" description="WD" evidence="3">
    <location>
        <begin position="1244"/>
        <end position="1273"/>
    </location>
</feature>
<dbReference type="InterPro" id="IPR049052">
    <property type="entry name" value="nSTAND1"/>
</dbReference>
<dbReference type="PROSITE" id="PS50294">
    <property type="entry name" value="WD_REPEATS_REGION"/>
    <property type="match status" value="13"/>
</dbReference>
<dbReference type="InterPro" id="IPR019775">
    <property type="entry name" value="WD40_repeat_CS"/>
</dbReference>
<dbReference type="SUPFAM" id="SSF50998">
    <property type="entry name" value="Quinoprotein alcohol dehydrogenase-like"/>
    <property type="match status" value="1"/>
</dbReference>
<protein>
    <recommendedName>
        <fullName evidence="5">Novel STAND NTPase 1 domain-containing protein</fullName>
    </recommendedName>
</protein>
<feature type="repeat" description="WD" evidence="3">
    <location>
        <begin position="646"/>
        <end position="686"/>
    </location>
</feature>
<evidence type="ECO:0000256" key="2">
    <source>
        <dbReference type="ARBA" id="ARBA00022737"/>
    </source>
</evidence>
<dbReference type="InterPro" id="IPR036322">
    <property type="entry name" value="WD40_repeat_dom_sf"/>
</dbReference>
<feature type="repeat" description="WD" evidence="3">
    <location>
        <begin position="826"/>
        <end position="860"/>
    </location>
</feature>
<dbReference type="SUPFAM" id="SSF50978">
    <property type="entry name" value="WD40 repeat-like"/>
    <property type="match status" value="1"/>
</dbReference>
<dbReference type="InterPro" id="IPR001680">
    <property type="entry name" value="WD40_rpt"/>
</dbReference>
<evidence type="ECO:0000256" key="1">
    <source>
        <dbReference type="ARBA" id="ARBA00022574"/>
    </source>
</evidence>
<dbReference type="KEGG" id="noa:BKM31_11965"/>
<feature type="repeat" description="WD" evidence="3">
    <location>
        <begin position="1002"/>
        <end position="1037"/>
    </location>
</feature>
<dbReference type="PANTHER" id="PTHR44129">
    <property type="entry name" value="WD REPEAT-CONTAINING PROTEIN POP1"/>
    <property type="match status" value="1"/>
</dbReference>
<dbReference type="Gene3D" id="2.130.10.10">
    <property type="entry name" value="YVTN repeat-like/Quinoprotein amine dehydrogenase"/>
    <property type="match status" value="5"/>
</dbReference>
<reference evidence="7" key="1">
    <citation type="journal article" date="2017" name="Med. Chem. Commun.">
        <title>Nonomuraea sp. ATCC 55076 harbours the largest actinomycete chromosome to date and the kistamicin biosynthetic gene cluster.</title>
        <authorList>
            <person name="Nazari B."/>
            <person name="Forneris C.C."/>
            <person name="Gibson M.I."/>
            <person name="Moon K."/>
            <person name="Schramma K.R."/>
            <person name="Seyedsayamdost M.R."/>
        </authorList>
    </citation>
    <scope>NUCLEOTIDE SEQUENCE [LARGE SCALE GENOMIC DNA]</scope>
    <source>
        <strain evidence="7">ATCC 55076</strain>
    </source>
</reference>
<keyword evidence="1 3" id="KW-0853">WD repeat</keyword>
<name>A0A1U9ZVY2_9ACTN</name>
<feature type="repeat" description="WD" evidence="3">
    <location>
        <begin position="780"/>
        <end position="814"/>
    </location>
</feature>
<feature type="region of interest" description="Disordered" evidence="4">
    <location>
        <begin position="483"/>
        <end position="533"/>
    </location>
</feature>
<dbReference type="EMBL" id="CP017717">
    <property type="protein sequence ID" value="AQZ62092.1"/>
    <property type="molecule type" value="Genomic_DNA"/>
</dbReference>